<feature type="compositionally biased region" description="Low complexity" evidence="1">
    <location>
        <begin position="73"/>
        <end position="86"/>
    </location>
</feature>
<dbReference type="HOGENOM" id="CLU_272375_0_0_1"/>
<dbReference type="RefSeq" id="XP_001889288.1">
    <property type="nucleotide sequence ID" value="XM_001889253.1"/>
</dbReference>
<evidence type="ECO:0000256" key="1">
    <source>
        <dbReference type="SAM" id="MobiDB-lite"/>
    </source>
</evidence>
<name>B0DZA5_LACBS</name>
<dbReference type="InParanoid" id="B0DZA5"/>
<feature type="region of interest" description="Disordered" evidence="1">
    <location>
        <begin position="449"/>
        <end position="489"/>
    </location>
</feature>
<organism evidence="3">
    <name type="scientific">Laccaria bicolor (strain S238N-H82 / ATCC MYA-4686)</name>
    <name type="common">Bicoloured deceiver</name>
    <name type="synonym">Laccaria laccata var. bicolor</name>
    <dbReference type="NCBI Taxonomy" id="486041"/>
    <lineage>
        <taxon>Eukaryota</taxon>
        <taxon>Fungi</taxon>
        <taxon>Dikarya</taxon>
        <taxon>Basidiomycota</taxon>
        <taxon>Agaricomycotina</taxon>
        <taxon>Agaricomycetes</taxon>
        <taxon>Agaricomycetidae</taxon>
        <taxon>Agaricales</taxon>
        <taxon>Agaricineae</taxon>
        <taxon>Hydnangiaceae</taxon>
        <taxon>Laccaria</taxon>
    </lineage>
</organism>
<keyword evidence="3" id="KW-1185">Reference proteome</keyword>
<sequence length="1163" mass="129758">MSFNHGRHQTFADNHINHAGGSIFFINVEQRNHPHSTTLPLEEAGSMATDDEHRRSSRGHAITPAQSELQRGSETASSTPSNSNNPFCANFEPRTSAGTSGCEREVQDERISPLEIYQSSSEVLASSNSSHPTESRSDMEQEEGADCQFEGASVELTPPADALTIPATAFTANNSSFKIYVEHMLPYRYGFPLWFPQPKSSLPIEYQKHGIDIGDVGLITADGSFEYLFNIWRPRDDPLNPQDLPDDFDTFQRPLRRVSGQDVFDPCSALCSGAIKFDTNLDSCEFSLACDCDQGAILCSPEGSYNEDLDNELDVESLILQSAESWYAYALRRGGRLARNQLYFVTGHMKTSSWGIATYDRFMPAPYNVLKFGKAKSPSSRAYVWKETGRATARTGPSLDPTLPRDQFRKNQTLFVRGFKIALSPDAWVTASRRSSVKSEDDSPRVLDAASLFGSRRQNTTAGSSSGHGYRPPGSGTQDSWSLSSMGPSLQSYPPRAEFFHPSDVINELLLEMNPGARVVLTHDKNWFSLVHQDDITLPPATTLHARLVEHFELNCRNGAAVLAPTNVVAEDLQRNPAFTVSQSYQASSVSHDASRPDVAPSICVSESQSTPNTLGIECDMIASSAGKAIFHWNRCEHEKAASMDRPTSASFDGFSDFATGIVSAAELGDMAGIIQSEDLETGINKLSSWIRKPQRHTKTKSFVQLLSQWTANEFELKKWVFFQEKNTVGQPAKPWAVINFRSCVRLFLHGWARKGLFSTKMLFGTEELWWNDLAGRFQISRRKTKRCRLGDPQPIDLRNTEIPCTREEDMSNLPLVTIHKHPNVVAFSISRQNPHDDNETIDTILLASRTFQDAHPDSALHHFGYHSLPAKKRNPLANAERKSQYPSRISPSSRGFSCSRTMNQCSEAVESSFERRPSWVRKRFKQLSPSRSASPRNRNLLPRPEQKLCQDILDDIPDDSPYMLLPLWPGQTDPASSRKYPFRVHIPLNQRLYLLVWYKPDPSPDGTLPKSSLFFKKPSPQSSASSQISFTKKGDWNPLRSHFHFSGRIVGHHQLQGTGIRIPKEGLHVLGPLEEAYKMRPARFVNMYGGAQLGQCFGRDSGMMFNVEALETLDLCRTTPIKREKLQDGDGVANEPALTPLGRSVLEMAWFGGIALTSFASA</sequence>
<dbReference type="OrthoDB" id="3357948at2759"/>
<dbReference type="EMBL" id="DS547154">
    <property type="protein sequence ID" value="EDR00082.1"/>
    <property type="molecule type" value="Genomic_DNA"/>
</dbReference>
<feature type="region of interest" description="Disordered" evidence="1">
    <location>
        <begin position="878"/>
        <end position="898"/>
    </location>
</feature>
<dbReference type="Proteomes" id="UP000001194">
    <property type="component" value="Unassembled WGS sequence"/>
</dbReference>
<feature type="compositionally biased region" description="Polar residues" evidence="1">
    <location>
        <begin position="456"/>
        <end position="467"/>
    </location>
</feature>
<gene>
    <name evidence="2" type="ORF">LACBIDRAFT_314820</name>
</gene>
<dbReference type="STRING" id="486041.B0DZA5"/>
<feature type="compositionally biased region" description="Low complexity" evidence="1">
    <location>
        <begin position="119"/>
        <end position="130"/>
    </location>
</feature>
<feature type="region of interest" description="Disordered" evidence="1">
    <location>
        <begin position="45"/>
        <end position="145"/>
    </location>
</feature>
<dbReference type="AlphaFoldDB" id="B0DZA5"/>
<dbReference type="GeneID" id="6084899"/>
<evidence type="ECO:0000313" key="3">
    <source>
        <dbReference type="Proteomes" id="UP000001194"/>
    </source>
</evidence>
<feature type="compositionally biased region" description="Basic and acidic residues" evidence="1">
    <location>
        <begin position="102"/>
        <end position="112"/>
    </location>
</feature>
<feature type="compositionally biased region" description="Polar residues" evidence="1">
    <location>
        <begin position="475"/>
        <end position="489"/>
    </location>
</feature>
<evidence type="ECO:0000313" key="2">
    <source>
        <dbReference type="EMBL" id="EDR00082.1"/>
    </source>
</evidence>
<feature type="compositionally biased region" description="Polar residues" evidence="1">
    <location>
        <begin position="885"/>
        <end position="898"/>
    </location>
</feature>
<reference evidence="2 3" key="1">
    <citation type="journal article" date="2008" name="Nature">
        <title>The genome of Laccaria bicolor provides insights into mycorrhizal symbiosis.</title>
        <authorList>
            <person name="Martin F."/>
            <person name="Aerts A."/>
            <person name="Ahren D."/>
            <person name="Brun A."/>
            <person name="Danchin E.G.J."/>
            <person name="Duchaussoy F."/>
            <person name="Gibon J."/>
            <person name="Kohler A."/>
            <person name="Lindquist E."/>
            <person name="Pereda V."/>
            <person name="Salamov A."/>
            <person name="Shapiro H.J."/>
            <person name="Wuyts J."/>
            <person name="Blaudez D."/>
            <person name="Buee M."/>
            <person name="Brokstein P."/>
            <person name="Canbaeck B."/>
            <person name="Cohen D."/>
            <person name="Courty P.E."/>
            <person name="Coutinho P.M."/>
            <person name="Delaruelle C."/>
            <person name="Detter J.C."/>
            <person name="Deveau A."/>
            <person name="DiFazio S."/>
            <person name="Duplessis S."/>
            <person name="Fraissinet-Tachet L."/>
            <person name="Lucic E."/>
            <person name="Frey-Klett P."/>
            <person name="Fourrey C."/>
            <person name="Feussner I."/>
            <person name="Gay G."/>
            <person name="Grimwood J."/>
            <person name="Hoegger P.J."/>
            <person name="Jain P."/>
            <person name="Kilaru S."/>
            <person name="Labbe J."/>
            <person name="Lin Y.C."/>
            <person name="Legue V."/>
            <person name="Le Tacon F."/>
            <person name="Marmeisse R."/>
            <person name="Melayah D."/>
            <person name="Montanini B."/>
            <person name="Muratet M."/>
            <person name="Nehls U."/>
            <person name="Niculita-Hirzel H."/>
            <person name="Oudot-Le Secq M.P."/>
            <person name="Peter M."/>
            <person name="Quesneville H."/>
            <person name="Rajashekar B."/>
            <person name="Reich M."/>
            <person name="Rouhier N."/>
            <person name="Schmutz J."/>
            <person name="Yin T."/>
            <person name="Chalot M."/>
            <person name="Henrissat B."/>
            <person name="Kuees U."/>
            <person name="Lucas S."/>
            <person name="Van de Peer Y."/>
            <person name="Podila G.K."/>
            <person name="Polle A."/>
            <person name="Pukkila P.J."/>
            <person name="Richardson P.M."/>
            <person name="Rouze P."/>
            <person name="Sanders I.R."/>
            <person name="Stajich J.E."/>
            <person name="Tunlid A."/>
            <person name="Tuskan G."/>
            <person name="Grigoriev I.V."/>
        </authorList>
    </citation>
    <scope>NUCLEOTIDE SEQUENCE [LARGE SCALE GENOMIC DNA]</scope>
    <source>
        <strain evidence="3">S238N-H82 / ATCC MYA-4686</strain>
    </source>
</reference>
<proteinExistence type="predicted"/>
<protein>
    <submittedName>
        <fullName evidence="2">Predicted protein</fullName>
    </submittedName>
</protein>
<accession>B0DZA5</accession>
<dbReference type="KEGG" id="lbc:LACBIDRAFT_314820"/>